<accession>A0A7T4JVX2</accession>
<reference evidence="1 2" key="1">
    <citation type="submission" date="2020-12" db="EMBL/GenBank/DDBJ databases">
        <title>FDA dAtabase for Regulatory Grade micrObial Sequences (FDA-ARGOS): Supporting development and validation of Infectious Disease Dx tests.</title>
        <authorList>
            <person name="Sproer C."/>
            <person name="Gronow S."/>
            <person name="Severitt S."/>
            <person name="Schroder I."/>
            <person name="Tallon L."/>
            <person name="Sadzewicz L."/>
            <person name="Zhao X."/>
            <person name="Boylan J."/>
            <person name="Ott S."/>
            <person name="Bowen H."/>
            <person name="Vavikolanu K."/>
            <person name="Mehta A."/>
            <person name="Aluvathingal J."/>
            <person name="Nadendla S."/>
            <person name="Lowell S."/>
            <person name="Myers T."/>
            <person name="Yan Y."/>
            <person name="Sichtig H."/>
        </authorList>
    </citation>
    <scope>NUCLEOTIDE SEQUENCE [LARGE SCALE GENOMIC DNA]</scope>
    <source>
        <strain evidence="1 2">FDAARGOS_1053</strain>
    </source>
</reference>
<dbReference type="Proteomes" id="UP000596145">
    <property type="component" value="Chromosome"/>
</dbReference>
<organism evidence="1 2">
    <name type="scientific">Corynebacterium glucuronolyticum</name>
    <dbReference type="NCBI Taxonomy" id="39791"/>
    <lineage>
        <taxon>Bacteria</taxon>
        <taxon>Bacillati</taxon>
        <taxon>Actinomycetota</taxon>
        <taxon>Actinomycetes</taxon>
        <taxon>Mycobacteriales</taxon>
        <taxon>Corynebacteriaceae</taxon>
        <taxon>Corynebacterium</taxon>
    </lineage>
</organism>
<proteinExistence type="predicted"/>
<dbReference type="OrthoDB" id="9889769at2"/>
<evidence type="ECO:0000313" key="1">
    <source>
        <dbReference type="EMBL" id="QQB47369.1"/>
    </source>
</evidence>
<gene>
    <name evidence="1" type="ORF">I6I10_05620</name>
</gene>
<protein>
    <submittedName>
        <fullName evidence="1">Uncharacterized protein</fullName>
    </submittedName>
</protein>
<dbReference type="EMBL" id="CP066007">
    <property type="protein sequence ID" value="QQB47369.1"/>
    <property type="molecule type" value="Genomic_DNA"/>
</dbReference>
<sequence length="220" mass="24766">MVYVMISVDPQYVYVRTPATSVAGINDCTEGFDPRDGEDLEIPSMEEVFFLDLGISRRFQPAEVTCMYASGRHGTLADFPRLQREALARYRDRPTCFAHFQGTDPVWKVMIPAGWYNQTAYTLPESSTAVNPEDVIFTLATPHEFRVEFRSLAEVLQEGTGGLELREFSLSPDDAEAASFESFRRDRYAGVIFYSSGDESSLWEPIVGEPVDHVILGVDR</sequence>
<dbReference type="AlphaFoldDB" id="A0A7T4JVX2"/>
<evidence type="ECO:0000313" key="2">
    <source>
        <dbReference type="Proteomes" id="UP000596145"/>
    </source>
</evidence>
<name>A0A7T4JVX2_9CORY</name>